<evidence type="ECO:0008006" key="4">
    <source>
        <dbReference type="Google" id="ProtNLM"/>
    </source>
</evidence>
<dbReference type="AlphaFoldDB" id="A0AAX4JQH5"/>
<dbReference type="Proteomes" id="UP001355207">
    <property type="component" value="Chromosome 3"/>
</dbReference>
<evidence type="ECO:0000313" key="3">
    <source>
        <dbReference type="Proteomes" id="UP001355207"/>
    </source>
</evidence>
<feature type="region of interest" description="Disordered" evidence="1">
    <location>
        <begin position="1"/>
        <end position="121"/>
    </location>
</feature>
<feature type="region of interest" description="Disordered" evidence="1">
    <location>
        <begin position="1059"/>
        <end position="1079"/>
    </location>
</feature>
<feature type="region of interest" description="Disordered" evidence="1">
    <location>
        <begin position="529"/>
        <end position="564"/>
    </location>
</feature>
<feature type="region of interest" description="Disordered" evidence="1">
    <location>
        <begin position="1023"/>
        <end position="1045"/>
    </location>
</feature>
<dbReference type="RefSeq" id="XP_066074380.1">
    <property type="nucleotide sequence ID" value="XM_066218283.1"/>
</dbReference>
<feature type="region of interest" description="Disordered" evidence="1">
    <location>
        <begin position="976"/>
        <end position="1009"/>
    </location>
</feature>
<keyword evidence="3" id="KW-1185">Reference proteome</keyword>
<feature type="compositionally biased region" description="Low complexity" evidence="1">
    <location>
        <begin position="767"/>
        <end position="780"/>
    </location>
</feature>
<feature type="compositionally biased region" description="Polar residues" evidence="1">
    <location>
        <begin position="921"/>
        <end position="942"/>
    </location>
</feature>
<feature type="compositionally biased region" description="Pro residues" evidence="1">
    <location>
        <begin position="825"/>
        <end position="839"/>
    </location>
</feature>
<feature type="region of interest" description="Disordered" evidence="1">
    <location>
        <begin position="149"/>
        <end position="181"/>
    </location>
</feature>
<feature type="compositionally biased region" description="Low complexity" evidence="1">
    <location>
        <begin position="156"/>
        <end position="181"/>
    </location>
</feature>
<feature type="region of interest" description="Disordered" evidence="1">
    <location>
        <begin position="1094"/>
        <end position="1116"/>
    </location>
</feature>
<feature type="region of interest" description="Disordered" evidence="1">
    <location>
        <begin position="211"/>
        <end position="400"/>
    </location>
</feature>
<sequence length="1116" mass="120041">MSKARGQPSGGLGLEDELSFGSDEDLIADVGEISLPITDSPSLGGPSSNSHVSNSNNNGSNSSSSSKPEKSSGGLFRSKKDKIPNNTNNELKGEKEKRKRTTTEETVKSITSTNKPHNKILQQPSLAKSSLIIDPALESVLDVSSLTNPTINKRNSFATSSSSSLLSSHKSPPSSFKTTTSSKLDLISLSSSNNGNIGGVEKKKKGFMSSFRGLGSNNKKKEDPFSVFGIQSNGSSPIKNRHDLASLNSRDSYTSRSDLSRQQSSDVTSSTLSSPRTDSFDHSIRNKHTLAPISMSPFQAHPPDLTPDSATRSSISASSKRPSISSFARRASTMTTTSFAPSELPGEESPALSQDMLYKFPAVDLPPNPQSRKNSETNSDQLLRPALTTRSTNSSMNIPPSPNLSSDIVSVLIPTFPATLSSLSSIQILQATVIRKTFAIGNNGGMPDKDKSNSIRSLTSVLSSGNQSNSGYNQISKKPIWVTQQLVLTSFKVGGTTPQSTPNPNEYLSKSNPSRTIAHLHLFSVPGLSSASSSSNNKSPSKGSSIGLGIGSSQTFGRRPSLSQNAMNEEIELERKIISRDSTAGVWTEDENGRKFVMRIGFGQSRSAESETEWIIEMRNAEQQQEWIRQIKSIATVIRAEREGHGQAIRNAYSDAVRGDELAMELDLQRNSAPSSQAPSRPESMAVPDIMASGSRNSMLFNIPHQEVMMSRDPSAARAESPEMLPPTPLIGDFNNLNIDNNGISRSKSLSRGRINSISSPFDTQDSTPNSTPSSSRNGSLVPGSAGTLSRIGGSLHRHDKQGSFSSSSSGTSSNNLAKRYAAGIPPPPPIAPPPSVPLPALPGEMVTNEIQSQGRLSLPLPEDDNISQIRQSARAVSLPTSTLSPNQPASKIRKNNLKDAFKPIPLVPEMETSPKIGISDTISSRTSSPLTIDSSSITSPKPQMVLPPTPPLRKSTLTPTVYTTDIESPTVRSELGNEFYTPTETPTSTFSSTIPPQSLSQSTEGGDTIDSSIISTPRITMNESSNPYENHLSPTFDNTYSDKRPENTRYASSINSFTPSIESRSTTTSSNGRRRREKKIAVDIMSEFNESPDAAFEVEGEEEIKEDRPRAIRFA</sequence>
<feature type="compositionally biased region" description="Low complexity" evidence="1">
    <location>
        <begin position="803"/>
        <end position="814"/>
    </location>
</feature>
<feature type="region of interest" description="Disordered" evidence="1">
    <location>
        <begin position="917"/>
        <end position="958"/>
    </location>
</feature>
<feature type="compositionally biased region" description="Polar residues" evidence="1">
    <location>
        <begin position="370"/>
        <end position="381"/>
    </location>
</feature>
<dbReference type="GeneID" id="91093179"/>
<gene>
    <name evidence="2" type="ORF">L201_002507</name>
</gene>
<organism evidence="2 3">
    <name type="scientific">Kwoniella dendrophila CBS 6074</name>
    <dbReference type="NCBI Taxonomy" id="1295534"/>
    <lineage>
        <taxon>Eukaryota</taxon>
        <taxon>Fungi</taxon>
        <taxon>Dikarya</taxon>
        <taxon>Basidiomycota</taxon>
        <taxon>Agaricomycotina</taxon>
        <taxon>Tremellomycetes</taxon>
        <taxon>Tremellales</taxon>
        <taxon>Cryptococcaceae</taxon>
        <taxon>Kwoniella</taxon>
    </lineage>
</organism>
<feature type="compositionally biased region" description="Basic and acidic residues" evidence="1">
    <location>
        <begin position="1106"/>
        <end position="1116"/>
    </location>
</feature>
<protein>
    <recommendedName>
        <fullName evidence="4">PH domain-containing protein</fullName>
    </recommendedName>
</protein>
<dbReference type="EMBL" id="CP144100">
    <property type="protein sequence ID" value="WWC87617.1"/>
    <property type="molecule type" value="Genomic_DNA"/>
</dbReference>
<feature type="compositionally biased region" description="Polar residues" evidence="1">
    <location>
        <begin position="229"/>
        <end position="238"/>
    </location>
</feature>
<proteinExistence type="predicted"/>
<accession>A0AAX4JQH5</accession>
<feature type="compositionally biased region" description="Low complexity" evidence="1">
    <location>
        <begin position="44"/>
        <end position="74"/>
    </location>
</feature>
<feature type="compositionally biased region" description="Polar residues" evidence="1">
    <location>
        <begin position="735"/>
        <end position="766"/>
    </location>
</feature>
<feature type="compositionally biased region" description="Low complexity" evidence="1">
    <location>
        <begin position="309"/>
        <end position="326"/>
    </location>
</feature>
<reference evidence="2 3" key="1">
    <citation type="submission" date="2024-01" db="EMBL/GenBank/DDBJ databases">
        <title>Comparative genomics of Cryptococcus and Kwoniella reveals pathogenesis evolution and contrasting modes of karyotype evolution via chromosome fusion or intercentromeric recombination.</title>
        <authorList>
            <person name="Coelho M.A."/>
            <person name="David-Palma M."/>
            <person name="Shea T."/>
            <person name="Bowers K."/>
            <person name="McGinley-Smith S."/>
            <person name="Mohammad A.W."/>
            <person name="Gnirke A."/>
            <person name="Yurkov A.M."/>
            <person name="Nowrousian M."/>
            <person name="Sun S."/>
            <person name="Cuomo C.A."/>
            <person name="Heitman J."/>
        </authorList>
    </citation>
    <scope>NUCLEOTIDE SEQUENCE [LARGE SCALE GENOMIC DNA]</scope>
    <source>
        <strain evidence="2 3">CBS 6074</strain>
    </source>
</reference>
<feature type="compositionally biased region" description="Acidic residues" evidence="1">
    <location>
        <begin position="14"/>
        <end position="27"/>
    </location>
</feature>
<feature type="compositionally biased region" description="Low complexity" evidence="1">
    <location>
        <begin position="982"/>
        <end position="999"/>
    </location>
</feature>
<feature type="region of interest" description="Disordered" evidence="1">
    <location>
        <begin position="711"/>
        <end position="839"/>
    </location>
</feature>
<evidence type="ECO:0000313" key="2">
    <source>
        <dbReference type="EMBL" id="WWC87617.1"/>
    </source>
</evidence>
<name>A0AAX4JQH5_9TREE</name>
<feature type="compositionally biased region" description="Polar residues" evidence="1">
    <location>
        <begin position="1000"/>
        <end position="1009"/>
    </location>
</feature>
<feature type="compositionally biased region" description="Polar residues" evidence="1">
    <location>
        <begin position="108"/>
        <end position="121"/>
    </location>
</feature>
<feature type="compositionally biased region" description="Low complexity" evidence="1">
    <location>
        <begin position="255"/>
        <end position="274"/>
    </location>
</feature>
<evidence type="ECO:0000256" key="1">
    <source>
        <dbReference type="SAM" id="MobiDB-lite"/>
    </source>
</evidence>
<feature type="compositionally biased region" description="Basic and acidic residues" evidence="1">
    <location>
        <begin position="91"/>
        <end position="107"/>
    </location>
</feature>
<feature type="compositionally biased region" description="Polar residues" evidence="1">
    <location>
        <begin position="388"/>
        <end position="400"/>
    </location>
</feature>
<feature type="compositionally biased region" description="Low complexity" evidence="1">
    <location>
        <begin position="529"/>
        <end position="553"/>
    </location>
</feature>
<feature type="compositionally biased region" description="Polar residues" evidence="1">
    <location>
        <begin position="1023"/>
        <end position="1040"/>
    </location>
</feature>